<reference evidence="7" key="1">
    <citation type="journal article" date="2020" name="Stud. Mycol.">
        <title>101 Dothideomycetes genomes: a test case for predicting lifestyles and emergence of pathogens.</title>
        <authorList>
            <person name="Haridas S."/>
            <person name="Albert R."/>
            <person name="Binder M."/>
            <person name="Bloem J."/>
            <person name="Labutti K."/>
            <person name="Salamov A."/>
            <person name="Andreopoulos B."/>
            <person name="Baker S."/>
            <person name="Barry K."/>
            <person name="Bills G."/>
            <person name="Bluhm B."/>
            <person name="Cannon C."/>
            <person name="Castanera R."/>
            <person name="Culley D."/>
            <person name="Daum C."/>
            <person name="Ezra D."/>
            <person name="Gonzalez J."/>
            <person name="Henrissat B."/>
            <person name="Kuo A."/>
            <person name="Liang C."/>
            <person name="Lipzen A."/>
            <person name="Lutzoni F."/>
            <person name="Magnuson J."/>
            <person name="Mondo S."/>
            <person name="Nolan M."/>
            <person name="Ohm R."/>
            <person name="Pangilinan J."/>
            <person name="Park H.-J."/>
            <person name="Ramirez L."/>
            <person name="Alfaro M."/>
            <person name="Sun H."/>
            <person name="Tritt A."/>
            <person name="Yoshinaga Y."/>
            <person name="Zwiers L.-H."/>
            <person name="Turgeon B."/>
            <person name="Goodwin S."/>
            <person name="Spatafora J."/>
            <person name="Crous P."/>
            <person name="Grigoriev I."/>
        </authorList>
    </citation>
    <scope>NUCLEOTIDE SEQUENCE</scope>
    <source>
        <strain evidence="7">CBS 627.86</strain>
    </source>
</reference>
<keyword evidence="2" id="KW-0489">Methyltransferase</keyword>
<proteinExistence type="predicted"/>
<keyword evidence="2" id="KW-0808">Transferase</keyword>
<evidence type="ECO:0000256" key="4">
    <source>
        <dbReference type="ARBA" id="ARBA00023159"/>
    </source>
</evidence>
<dbReference type="EMBL" id="ML977317">
    <property type="protein sequence ID" value="KAF2118159.1"/>
    <property type="molecule type" value="Genomic_DNA"/>
</dbReference>
<dbReference type="Pfam" id="PF00165">
    <property type="entry name" value="HTH_AraC"/>
    <property type="match status" value="1"/>
</dbReference>
<feature type="domain" description="HTH araC/xylS-type" evidence="6">
    <location>
        <begin position="85"/>
        <end position="139"/>
    </location>
</feature>
<dbReference type="InterPro" id="IPR018060">
    <property type="entry name" value="HTH_AraC"/>
</dbReference>
<dbReference type="SUPFAM" id="SSF57884">
    <property type="entry name" value="Ada DNA repair protein, N-terminal domain (N-Ada 10)"/>
    <property type="match status" value="1"/>
</dbReference>
<evidence type="ECO:0000256" key="5">
    <source>
        <dbReference type="ARBA" id="ARBA00023163"/>
    </source>
</evidence>
<dbReference type="GO" id="GO:0008168">
    <property type="term" value="F:methyltransferase activity"/>
    <property type="evidence" value="ECO:0007669"/>
    <property type="project" value="UniProtKB-KW"/>
</dbReference>
<name>A0A6A5ZF78_9PLEO</name>
<organism evidence="7 8">
    <name type="scientific">Lophiotrema nucula</name>
    <dbReference type="NCBI Taxonomy" id="690887"/>
    <lineage>
        <taxon>Eukaryota</taxon>
        <taxon>Fungi</taxon>
        <taxon>Dikarya</taxon>
        <taxon>Ascomycota</taxon>
        <taxon>Pezizomycotina</taxon>
        <taxon>Dothideomycetes</taxon>
        <taxon>Pleosporomycetidae</taxon>
        <taxon>Pleosporales</taxon>
        <taxon>Lophiotremataceae</taxon>
        <taxon>Lophiotrema</taxon>
    </lineage>
</organism>
<dbReference type="GO" id="GO:0003700">
    <property type="term" value="F:DNA-binding transcription factor activity"/>
    <property type="evidence" value="ECO:0007669"/>
    <property type="project" value="InterPro"/>
</dbReference>
<dbReference type="SUPFAM" id="SSF46689">
    <property type="entry name" value="Homeodomain-like"/>
    <property type="match status" value="1"/>
</dbReference>
<dbReference type="Proteomes" id="UP000799770">
    <property type="component" value="Unassembled WGS sequence"/>
</dbReference>
<dbReference type="AlphaFoldDB" id="A0A6A5ZF78"/>
<dbReference type="Pfam" id="PF02805">
    <property type="entry name" value="Ada_Zn_binding"/>
    <property type="match status" value="1"/>
</dbReference>
<dbReference type="GO" id="GO:0008270">
    <property type="term" value="F:zinc ion binding"/>
    <property type="evidence" value="ECO:0007669"/>
    <property type="project" value="InterPro"/>
</dbReference>
<accession>A0A6A5ZF78</accession>
<dbReference type="Gene3D" id="3.40.10.10">
    <property type="entry name" value="DNA Methylphosphotriester Repair Domain"/>
    <property type="match status" value="1"/>
</dbReference>
<evidence type="ECO:0000313" key="8">
    <source>
        <dbReference type="Proteomes" id="UP000799770"/>
    </source>
</evidence>
<evidence type="ECO:0000259" key="6">
    <source>
        <dbReference type="PROSITE" id="PS01124"/>
    </source>
</evidence>
<dbReference type="GO" id="GO:0043565">
    <property type="term" value="F:sequence-specific DNA binding"/>
    <property type="evidence" value="ECO:0007669"/>
    <property type="project" value="InterPro"/>
</dbReference>
<keyword evidence="3" id="KW-0805">Transcription regulation</keyword>
<evidence type="ECO:0000256" key="1">
    <source>
        <dbReference type="ARBA" id="ARBA00001947"/>
    </source>
</evidence>
<keyword evidence="5" id="KW-0804">Transcription</keyword>
<protein>
    <submittedName>
        <fullName evidence="7">Metal binding domain of Ada-domain-containing protein</fullName>
    </submittedName>
</protein>
<sequence>MSFTTEAARWRALTVRDTSANGHFVYSVKSTNVYCRPACPARLARRANVGFYRTPAEAAAAGFRPCKRCKPDTEVIDDPQEKAVNKACALIESALEEEDPKSFKLQDLAKNVGLTPRYFHKIFKDKTGLTPKEYAKAKKQALQPATVNEQADQECTLLDSWDFGEFDLNNLLDLDTDPSLSMDPMTSTFDTTDPTLSTMFGQLIDVNIQPSVWNDYSASNSLVPGFDYDKQFGAGFPTIHNVTDGLDEWSRITVMGSDENSLDAVLAAIVNAPPIALPQHDADHQAMSCI</sequence>
<dbReference type="InterPro" id="IPR009057">
    <property type="entry name" value="Homeodomain-like_sf"/>
</dbReference>
<comment type="cofactor">
    <cofactor evidence="1">
        <name>Zn(2+)</name>
        <dbReference type="ChEBI" id="CHEBI:29105"/>
    </cofactor>
</comment>
<gene>
    <name evidence="7" type="ORF">BDV96DRAFT_643422</name>
</gene>
<evidence type="ECO:0000313" key="7">
    <source>
        <dbReference type="EMBL" id="KAF2118159.1"/>
    </source>
</evidence>
<dbReference type="Gene3D" id="1.10.10.60">
    <property type="entry name" value="Homeodomain-like"/>
    <property type="match status" value="1"/>
</dbReference>
<dbReference type="OrthoDB" id="2447880at2759"/>
<keyword evidence="8" id="KW-1185">Reference proteome</keyword>
<dbReference type="PROSITE" id="PS01124">
    <property type="entry name" value="HTH_ARAC_FAMILY_2"/>
    <property type="match status" value="1"/>
</dbReference>
<evidence type="ECO:0000256" key="2">
    <source>
        <dbReference type="ARBA" id="ARBA00022603"/>
    </source>
</evidence>
<dbReference type="GO" id="GO:0006281">
    <property type="term" value="P:DNA repair"/>
    <property type="evidence" value="ECO:0007669"/>
    <property type="project" value="InterPro"/>
</dbReference>
<keyword evidence="4" id="KW-0010">Activator</keyword>
<dbReference type="InterPro" id="IPR035451">
    <property type="entry name" value="Ada-like_dom_sf"/>
</dbReference>
<dbReference type="GO" id="GO:0032259">
    <property type="term" value="P:methylation"/>
    <property type="evidence" value="ECO:0007669"/>
    <property type="project" value="UniProtKB-KW"/>
</dbReference>
<evidence type="ECO:0000256" key="3">
    <source>
        <dbReference type="ARBA" id="ARBA00023015"/>
    </source>
</evidence>
<dbReference type="InterPro" id="IPR004026">
    <property type="entry name" value="Ada_DNA_repair_Zn-bd"/>
</dbReference>